<comment type="caution">
    <text evidence="2">The sequence shown here is derived from an EMBL/GenBank/DDBJ whole genome shotgun (WGS) entry which is preliminary data.</text>
</comment>
<gene>
    <name evidence="2" type="ORF">AV530_013402</name>
</gene>
<accession>A0A1V4JQI8</accession>
<feature type="compositionally biased region" description="Basic residues" evidence="1">
    <location>
        <begin position="19"/>
        <end position="37"/>
    </location>
</feature>
<dbReference type="Proteomes" id="UP000190648">
    <property type="component" value="Unassembled WGS sequence"/>
</dbReference>
<dbReference type="EMBL" id="LSYS01006880">
    <property type="protein sequence ID" value="OPJ74007.1"/>
    <property type="molecule type" value="Genomic_DNA"/>
</dbReference>
<feature type="region of interest" description="Disordered" evidence="1">
    <location>
        <begin position="1"/>
        <end position="37"/>
    </location>
</feature>
<organism evidence="2 3">
    <name type="scientific">Patagioenas fasciata monilis</name>
    <dbReference type="NCBI Taxonomy" id="372326"/>
    <lineage>
        <taxon>Eukaryota</taxon>
        <taxon>Metazoa</taxon>
        <taxon>Chordata</taxon>
        <taxon>Craniata</taxon>
        <taxon>Vertebrata</taxon>
        <taxon>Euteleostomi</taxon>
        <taxon>Archelosauria</taxon>
        <taxon>Archosauria</taxon>
        <taxon>Dinosauria</taxon>
        <taxon>Saurischia</taxon>
        <taxon>Theropoda</taxon>
        <taxon>Coelurosauria</taxon>
        <taxon>Aves</taxon>
        <taxon>Neognathae</taxon>
        <taxon>Neoaves</taxon>
        <taxon>Columbimorphae</taxon>
        <taxon>Columbiformes</taxon>
        <taxon>Columbidae</taxon>
        <taxon>Patagioenas</taxon>
    </lineage>
</organism>
<evidence type="ECO:0000256" key="1">
    <source>
        <dbReference type="SAM" id="MobiDB-lite"/>
    </source>
</evidence>
<reference evidence="2 3" key="1">
    <citation type="submission" date="2016-02" db="EMBL/GenBank/DDBJ databases">
        <title>Band-tailed pigeon sequencing and assembly.</title>
        <authorList>
            <person name="Soares A.E."/>
            <person name="Novak B.J."/>
            <person name="Rice E.S."/>
            <person name="O'Connell B."/>
            <person name="Chang D."/>
            <person name="Weber S."/>
            <person name="Shapiro B."/>
        </authorList>
    </citation>
    <scope>NUCLEOTIDE SEQUENCE [LARGE SCALE GENOMIC DNA]</scope>
    <source>
        <strain evidence="2">BTP2013</strain>
        <tissue evidence="2">Blood</tissue>
    </source>
</reference>
<evidence type="ECO:0000313" key="2">
    <source>
        <dbReference type="EMBL" id="OPJ74007.1"/>
    </source>
</evidence>
<sequence>MQEKVSEPPTSAESIALKEKKRRRRKRKEKEGKRRKKRGVAIIFGSSCPRYNTNVLLDDSLDLLRG</sequence>
<evidence type="ECO:0000313" key="3">
    <source>
        <dbReference type="Proteomes" id="UP000190648"/>
    </source>
</evidence>
<protein>
    <submittedName>
        <fullName evidence="2">Uncharacterized protein</fullName>
    </submittedName>
</protein>
<dbReference type="AlphaFoldDB" id="A0A1V4JQI8"/>
<proteinExistence type="predicted"/>
<name>A0A1V4JQI8_PATFA</name>
<keyword evidence="3" id="KW-1185">Reference proteome</keyword>